<dbReference type="eggNOG" id="COG1247">
    <property type="taxonomic scope" value="Bacteria"/>
</dbReference>
<dbReference type="Pfam" id="PF00583">
    <property type="entry name" value="Acetyltransf_1"/>
    <property type="match status" value="1"/>
</dbReference>
<dbReference type="OrthoDB" id="7843527at2"/>
<dbReference type="HOGENOM" id="CLU_091349_1_0_5"/>
<keyword evidence="3" id="KW-1185">Reference proteome</keyword>
<feature type="domain" description="N-acetyltransferase" evidence="1">
    <location>
        <begin position="9"/>
        <end position="162"/>
    </location>
</feature>
<reference evidence="2 3" key="1">
    <citation type="submission" date="2009-01" db="EMBL/GenBank/DDBJ databases">
        <title>Complete sequence of chromosome of Methylobacterium nodulans ORS 2060.</title>
        <authorList>
            <consortium name="US DOE Joint Genome Institute"/>
            <person name="Lucas S."/>
            <person name="Copeland A."/>
            <person name="Lapidus A."/>
            <person name="Glavina del Rio T."/>
            <person name="Dalin E."/>
            <person name="Tice H."/>
            <person name="Bruce D."/>
            <person name="Goodwin L."/>
            <person name="Pitluck S."/>
            <person name="Sims D."/>
            <person name="Brettin T."/>
            <person name="Detter J.C."/>
            <person name="Han C."/>
            <person name="Larimer F."/>
            <person name="Land M."/>
            <person name="Hauser L."/>
            <person name="Kyrpides N."/>
            <person name="Ivanova N."/>
            <person name="Marx C.J."/>
            <person name="Richardson P."/>
        </authorList>
    </citation>
    <scope>NUCLEOTIDE SEQUENCE [LARGE SCALE GENOMIC DNA]</scope>
    <source>
        <strain evidence="3">LMG 21967 / CNCM I-2342 / ORS 2060</strain>
    </source>
</reference>
<dbReference type="SUPFAM" id="SSF55729">
    <property type="entry name" value="Acyl-CoA N-acyltransferases (Nat)"/>
    <property type="match status" value="1"/>
</dbReference>
<dbReference type="KEGG" id="mno:Mnod_1120"/>
<dbReference type="Gene3D" id="3.40.630.30">
    <property type="match status" value="1"/>
</dbReference>
<gene>
    <name evidence="2" type="ordered locus">Mnod_1120</name>
</gene>
<dbReference type="AlphaFoldDB" id="B8IJB1"/>
<dbReference type="PROSITE" id="PS51186">
    <property type="entry name" value="GNAT"/>
    <property type="match status" value="1"/>
</dbReference>
<sequence>MTHHDAGPVRIRRLWPSDRAAVEAHFARLDRETRFNRFMGAVSPEGARAYGAAALGRAGLVYGAFVGGELRGVGEIRPAGSGGLGPEGEAALTVEAAYRRRGIGTALARRLCAAARHARVERLHLRTLAGNRALLALARRLGAELAVAGHEAHALLRVAPPTPLSAWAEYLDGIVEVVLAAVEARPARA</sequence>
<evidence type="ECO:0000313" key="2">
    <source>
        <dbReference type="EMBL" id="ACL56126.1"/>
    </source>
</evidence>
<proteinExistence type="predicted"/>
<dbReference type="GO" id="GO:0016747">
    <property type="term" value="F:acyltransferase activity, transferring groups other than amino-acyl groups"/>
    <property type="evidence" value="ECO:0007669"/>
    <property type="project" value="InterPro"/>
</dbReference>
<dbReference type="InterPro" id="IPR016181">
    <property type="entry name" value="Acyl_CoA_acyltransferase"/>
</dbReference>
<accession>B8IJB1</accession>
<dbReference type="InterPro" id="IPR000182">
    <property type="entry name" value="GNAT_dom"/>
</dbReference>
<keyword evidence="2" id="KW-0808">Transferase</keyword>
<dbReference type="STRING" id="460265.Mnod_1120"/>
<dbReference type="RefSeq" id="WP_015927824.1">
    <property type="nucleotide sequence ID" value="NC_011894.1"/>
</dbReference>
<protein>
    <submittedName>
        <fullName evidence="2">GCN5-related N-acetyltransferase</fullName>
    </submittedName>
</protein>
<evidence type="ECO:0000259" key="1">
    <source>
        <dbReference type="PROSITE" id="PS51186"/>
    </source>
</evidence>
<name>B8IJB1_METNO</name>
<dbReference type="EMBL" id="CP001349">
    <property type="protein sequence ID" value="ACL56126.1"/>
    <property type="molecule type" value="Genomic_DNA"/>
</dbReference>
<evidence type="ECO:0000313" key="3">
    <source>
        <dbReference type="Proteomes" id="UP000008207"/>
    </source>
</evidence>
<dbReference type="Proteomes" id="UP000008207">
    <property type="component" value="Chromosome"/>
</dbReference>
<organism evidence="2 3">
    <name type="scientific">Methylobacterium nodulans (strain LMG 21967 / CNCM I-2342 / ORS 2060)</name>
    <dbReference type="NCBI Taxonomy" id="460265"/>
    <lineage>
        <taxon>Bacteria</taxon>
        <taxon>Pseudomonadati</taxon>
        <taxon>Pseudomonadota</taxon>
        <taxon>Alphaproteobacteria</taxon>
        <taxon>Hyphomicrobiales</taxon>
        <taxon>Methylobacteriaceae</taxon>
        <taxon>Methylobacterium</taxon>
    </lineage>
</organism>